<dbReference type="RefSeq" id="XP_013385285.1">
    <property type="nucleotide sequence ID" value="XM_013529831.1"/>
</dbReference>
<organism evidence="3 4">
    <name type="scientific">Lingula anatina</name>
    <name type="common">Brachiopod</name>
    <name type="synonym">Lingula unguis</name>
    <dbReference type="NCBI Taxonomy" id="7574"/>
    <lineage>
        <taxon>Eukaryota</taxon>
        <taxon>Metazoa</taxon>
        <taxon>Spiralia</taxon>
        <taxon>Lophotrochozoa</taxon>
        <taxon>Brachiopoda</taxon>
        <taxon>Linguliformea</taxon>
        <taxon>Lingulata</taxon>
        <taxon>Lingulida</taxon>
        <taxon>Linguloidea</taxon>
        <taxon>Lingulidae</taxon>
        <taxon>Lingula</taxon>
    </lineage>
</organism>
<dbReference type="PANTHER" id="PTHR11119">
    <property type="entry name" value="XANTHINE-URACIL / VITAMIN C PERMEASE FAMILY MEMBER"/>
    <property type="match status" value="1"/>
</dbReference>
<evidence type="ECO:0000313" key="4">
    <source>
        <dbReference type="RefSeq" id="XP_013385285.1"/>
    </source>
</evidence>
<dbReference type="OrthoDB" id="1641903at2759"/>
<dbReference type="InParanoid" id="A0A1S3HGT5"/>
<comment type="similarity">
    <text evidence="1">Belongs to the nucleobase:cation symporter-2 (NCS2) (TC 2.A.40) family.</text>
</comment>
<evidence type="ECO:0000256" key="1">
    <source>
        <dbReference type="ARBA" id="ARBA00008821"/>
    </source>
</evidence>
<keyword evidence="2" id="KW-1133">Transmembrane helix</keyword>
<accession>A0A1S3HGT5</accession>
<evidence type="ECO:0000313" key="3">
    <source>
        <dbReference type="Proteomes" id="UP000085678"/>
    </source>
</evidence>
<gene>
    <name evidence="4" type="primary">LOC106155152</name>
</gene>
<dbReference type="Proteomes" id="UP000085678">
    <property type="component" value="Unplaced"/>
</dbReference>
<dbReference type="KEGG" id="lak:106155152"/>
<dbReference type="GeneID" id="106155152"/>
<keyword evidence="2" id="KW-0472">Membrane</keyword>
<proteinExistence type="inferred from homology"/>
<sequence>MRSSRNMAILGTSLMCGLLVPYWMKKNPTAVRTGVNEIDQLFTVFLTTPMFISGLLGFFLDNTVPGTVEERGIKRWKESLSGKSTAILQGSMKDYDIPFVSDWMRKIKCFKLVPCLPPYQERTLQACGKVLRRNKNKRNK</sequence>
<evidence type="ECO:0000256" key="2">
    <source>
        <dbReference type="SAM" id="Phobius"/>
    </source>
</evidence>
<feature type="transmembrane region" description="Helical" evidence="2">
    <location>
        <begin position="7"/>
        <end position="24"/>
    </location>
</feature>
<keyword evidence="3" id="KW-1185">Reference proteome</keyword>
<dbReference type="AlphaFoldDB" id="A0A1S3HGT5"/>
<keyword evidence="2" id="KW-0812">Transmembrane</keyword>
<protein>
    <submittedName>
        <fullName evidence="4">Solute carrier family 23 member 2-like</fullName>
    </submittedName>
</protein>
<feature type="transmembrane region" description="Helical" evidence="2">
    <location>
        <begin position="44"/>
        <end position="64"/>
    </location>
</feature>
<reference evidence="4" key="1">
    <citation type="submission" date="2025-08" db="UniProtKB">
        <authorList>
            <consortium name="RefSeq"/>
        </authorList>
    </citation>
    <scope>IDENTIFICATION</scope>
    <source>
        <tissue evidence="4">Gonads</tissue>
    </source>
</reference>
<dbReference type="STRING" id="7574.A0A1S3HGT5"/>
<name>A0A1S3HGT5_LINAN</name>